<accession>A0A1R1I212</accession>
<dbReference type="EMBL" id="MTHD01000005">
    <property type="protein sequence ID" value="OMG52650.1"/>
    <property type="molecule type" value="Genomic_DNA"/>
</dbReference>
<sequence>MLFNCQSALRSMVRVSSVFEKLPQDVTEEHLLNLPVHAILNELQNVVIQGGALSRYFWPVRKGHEDRGRQLRQALAVGDDSPLHNRDLRNAIEHFDEKLDVYLSSGLSGYIFPEFVAPRPREDGVPGHFFRAYFIDCGVFRLLDGEYEIEPIALEIQRISAALEEADENGSRLPPIA</sequence>
<keyword evidence="2" id="KW-1185">Reference proteome</keyword>
<evidence type="ECO:0000313" key="2">
    <source>
        <dbReference type="Proteomes" id="UP000187526"/>
    </source>
</evidence>
<dbReference type="STRING" id="418702.BJN45_14525"/>
<dbReference type="Proteomes" id="UP000187526">
    <property type="component" value="Unassembled WGS sequence"/>
</dbReference>
<dbReference type="AlphaFoldDB" id="A0A1R1I212"/>
<dbReference type="OrthoDB" id="1359545at2"/>
<protein>
    <submittedName>
        <fullName evidence="1">Uncharacterized protein</fullName>
    </submittedName>
</protein>
<organism evidence="1 2">
    <name type="scientific">Azonexus hydrophilus</name>
    <dbReference type="NCBI Taxonomy" id="418702"/>
    <lineage>
        <taxon>Bacteria</taxon>
        <taxon>Pseudomonadati</taxon>
        <taxon>Pseudomonadota</taxon>
        <taxon>Betaproteobacteria</taxon>
        <taxon>Rhodocyclales</taxon>
        <taxon>Azonexaceae</taxon>
        <taxon>Azonexus</taxon>
    </lineage>
</organism>
<name>A0A1R1I212_9RHOO</name>
<reference evidence="1 2" key="1">
    <citation type="submission" date="2016-10" db="EMBL/GenBank/DDBJ databases">
        <title>Alkaliphiles isolated from bioreactors.</title>
        <authorList>
            <person name="Salah Z."/>
            <person name="Rout S.P."/>
            <person name="Humphreys P.N."/>
        </authorList>
    </citation>
    <scope>NUCLEOTIDE SEQUENCE [LARGE SCALE GENOMIC DNA]</scope>
    <source>
        <strain evidence="1 2">ZS02</strain>
    </source>
</reference>
<proteinExistence type="predicted"/>
<evidence type="ECO:0000313" key="1">
    <source>
        <dbReference type="EMBL" id="OMG52650.1"/>
    </source>
</evidence>
<gene>
    <name evidence="1" type="ORF">BJN45_14525</name>
</gene>
<comment type="caution">
    <text evidence="1">The sequence shown here is derived from an EMBL/GenBank/DDBJ whole genome shotgun (WGS) entry which is preliminary data.</text>
</comment>